<evidence type="ECO:0000256" key="1">
    <source>
        <dbReference type="SAM" id="Phobius"/>
    </source>
</evidence>
<keyword evidence="1" id="KW-0812">Transmembrane</keyword>
<evidence type="ECO:0000313" key="4">
    <source>
        <dbReference type="Proteomes" id="UP001626550"/>
    </source>
</evidence>
<keyword evidence="2" id="KW-0732">Signal</keyword>
<evidence type="ECO:0000256" key="2">
    <source>
        <dbReference type="SAM" id="SignalP"/>
    </source>
</evidence>
<sequence length="227" mass="25044">MQATILSLLFSASVVYGSDQFSSCAVLRENGCYCEDARGNVLWNLMSTDIAFSSRAFYMAAPENLEEVIAYKPCVSLKCGNETNSAICSIKNQNEYRMLVSQTNIVSTITPDGSASLTYEHNLKVNLICHPKENFLKIITANKSFDVPFTSGLLVTVTTEKFERVELYSPGACPVWKSTKNGLNIEIIVGISVIGCIILVLIAFIGRYAYKAKSRNPTHTGNLDLNW</sequence>
<feature type="chain" id="PRO_5044866565" evidence="2">
    <location>
        <begin position="18"/>
        <end position="227"/>
    </location>
</feature>
<feature type="transmembrane region" description="Helical" evidence="1">
    <location>
        <begin position="187"/>
        <end position="210"/>
    </location>
</feature>
<keyword evidence="4" id="KW-1185">Reference proteome</keyword>
<protein>
    <submittedName>
        <fullName evidence="3">Uncharacterized protein</fullName>
    </submittedName>
</protein>
<accession>A0ABD2Q092</accession>
<evidence type="ECO:0000313" key="3">
    <source>
        <dbReference type="EMBL" id="KAL3312768.1"/>
    </source>
</evidence>
<reference evidence="3 4" key="1">
    <citation type="submission" date="2024-11" db="EMBL/GenBank/DDBJ databases">
        <title>Adaptive evolution of stress response genes in parasites aligns with host niche diversity.</title>
        <authorList>
            <person name="Hahn C."/>
            <person name="Resl P."/>
        </authorList>
    </citation>
    <scope>NUCLEOTIDE SEQUENCE [LARGE SCALE GENOMIC DNA]</scope>
    <source>
        <strain evidence="3">EGGRZ-B1_66</strain>
        <tissue evidence="3">Body</tissue>
    </source>
</reference>
<name>A0ABD2Q092_9PLAT</name>
<dbReference type="EMBL" id="JBJKFK010001560">
    <property type="protein sequence ID" value="KAL3312768.1"/>
    <property type="molecule type" value="Genomic_DNA"/>
</dbReference>
<organism evidence="3 4">
    <name type="scientific">Cichlidogyrus casuarinus</name>
    <dbReference type="NCBI Taxonomy" id="1844966"/>
    <lineage>
        <taxon>Eukaryota</taxon>
        <taxon>Metazoa</taxon>
        <taxon>Spiralia</taxon>
        <taxon>Lophotrochozoa</taxon>
        <taxon>Platyhelminthes</taxon>
        <taxon>Monogenea</taxon>
        <taxon>Monopisthocotylea</taxon>
        <taxon>Dactylogyridea</taxon>
        <taxon>Ancyrocephalidae</taxon>
        <taxon>Cichlidogyrus</taxon>
    </lineage>
</organism>
<keyword evidence="1" id="KW-1133">Transmembrane helix</keyword>
<proteinExistence type="predicted"/>
<keyword evidence="1" id="KW-0472">Membrane</keyword>
<dbReference type="AlphaFoldDB" id="A0ABD2Q092"/>
<dbReference type="Proteomes" id="UP001626550">
    <property type="component" value="Unassembled WGS sequence"/>
</dbReference>
<gene>
    <name evidence="3" type="ORF">Ciccas_008635</name>
</gene>
<feature type="signal peptide" evidence="2">
    <location>
        <begin position="1"/>
        <end position="17"/>
    </location>
</feature>
<comment type="caution">
    <text evidence="3">The sequence shown here is derived from an EMBL/GenBank/DDBJ whole genome shotgun (WGS) entry which is preliminary data.</text>
</comment>